<evidence type="ECO:0000313" key="1">
    <source>
        <dbReference type="EMBL" id="GLC25583.1"/>
    </source>
</evidence>
<keyword evidence="2" id="KW-1185">Reference proteome</keyword>
<reference evidence="1" key="1">
    <citation type="submission" date="2022-08" db="EMBL/GenBank/DDBJ databases">
        <title>Draft genome sequencing of Roseisolibacter agri AW1220.</title>
        <authorList>
            <person name="Tobiishi Y."/>
            <person name="Tonouchi A."/>
        </authorList>
    </citation>
    <scope>NUCLEOTIDE SEQUENCE</scope>
    <source>
        <strain evidence="1">AW1220</strain>
    </source>
</reference>
<proteinExistence type="predicted"/>
<organism evidence="1 2">
    <name type="scientific">Roseisolibacter agri</name>
    <dbReference type="NCBI Taxonomy" id="2014610"/>
    <lineage>
        <taxon>Bacteria</taxon>
        <taxon>Pseudomonadati</taxon>
        <taxon>Gemmatimonadota</taxon>
        <taxon>Gemmatimonadia</taxon>
        <taxon>Gemmatimonadales</taxon>
        <taxon>Gemmatimonadaceae</taxon>
        <taxon>Roseisolibacter</taxon>
    </lineage>
</organism>
<gene>
    <name evidence="1" type="ORF">rosag_20960</name>
</gene>
<accession>A0AA37QGX5</accession>
<comment type="caution">
    <text evidence="1">The sequence shown here is derived from an EMBL/GenBank/DDBJ whole genome shotgun (WGS) entry which is preliminary data.</text>
</comment>
<protein>
    <submittedName>
        <fullName evidence="1">Uncharacterized protein</fullName>
    </submittedName>
</protein>
<dbReference type="AlphaFoldDB" id="A0AA37QGX5"/>
<sequence>MVRRFQFAGAMVRAARMGVMAGARKVTSPIMVHSWWWAGADPRAQSPARCGTPQNCYYRTRCGTTLARR</sequence>
<dbReference type="Proteomes" id="UP001161325">
    <property type="component" value="Unassembled WGS sequence"/>
</dbReference>
<dbReference type="EMBL" id="BRXS01000003">
    <property type="protein sequence ID" value="GLC25583.1"/>
    <property type="molecule type" value="Genomic_DNA"/>
</dbReference>
<name>A0AA37QGX5_9BACT</name>
<evidence type="ECO:0000313" key="2">
    <source>
        <dbReference type="Proteomes" id="UP001161325"/>
    </source>
</evidence>